<keyword evidence="6" id="KW-0393">Immunoglobulin domain</keyword>
<reference evidence="9" key="2">
    <citation type="submission" date="2025-09" db="UniProtKB">
        <authorList>
            <consortium name="Ensembl"/>
        </authorList>
    </citation>
    <scope>IDENTIFICATION</scope>
</reference>
<keyword evidence="7" id="KW-1133">Transmembrane helix</keyword>
<dbReference type="Gene3D" id="2.60.40.10">
    <property type="entry name" value="Immunoglobulins"/>
    <property type="match status" value="1"/>
</dbReference>
<dbReference type="AlphaFoldDB" id="A0A3B4WZ12"/>
<keyword evidence="10" id="KW-1185">Reference proteome</keyword>
<dbReference type="InterPro" id="IPR036179">
    <property type="entry name" value="Ig-like_dom_sf"/>
</dbReference>
<evidence type="ECO:0000256" key="2">
    <source>
        <dbReference type="ARBA" id="ARBA00022729"/>
    </source>
</evidence>
<reference evidence="9" key="1">
    <citation type="submission" date="2025-08" db="UniProtKB">
        <authorList>
            <consortium name="Ensembl"/>
        </authorList>
    </citation>
    <scope>IDENTIFICATION</scope>
</reference>
<dbReference type="SMART" id="SM00409">
    <property type="entry name" value="IG"/>
    <property type="match status" value="1"/>
</dbReference>
<dbReference type="Pfam" id="PF07686">
    <property type="entry name" value="V-set"/>
    <property type="match status" value="1"/>
</dbReference>
<evidence type="ECO:0000256" key="7">
    <source>
        <dbReference type="SAM" id="Phobius"/>
    </source>
</evidence>
<dbReference type="PANTHER" id="PTHR24100">
    <property type="entry name" value="BUTYROPHILIN"/>
    <property type="match status" value="1"/>
</dbReference>
<dbReference type="InterPro" id="IPR007110">
    <property type="entry name" value="Ig-like_dom"/>
</dbReference>
<proteinExistence type="predicted"/>
<keyword evidence="5" id="KW-0325">Glycoprotein</keyword>
<dbReference type="PANTHER" id="PTHR24100:SF151">
    <property type="entry name" value="ICOS LIGAND"/>
    <property type="match status" value="1"/>
</dbReference>
<dbReference type="InterPro" id="IPR013783">
    <property type="entry name" value="Ig-like_fold"/>
</dbReference>
<evidence type="ECO:0000313" key="10">
    <source>
        <dbReference type="Proteomes" id="UP000261360"/>
    </source>
</evidence>
<comment type="subcellular location">
    <subcellularLocation>
        <location evidence="1">Membrane</location>
    </subcellularLocation>
</comment>
<dbReference type="PROSITE" id="PS50835">
    <property type="entry name" value="IG_LIKE"/>
    <property type="match status" value="1"/>
</dbReference>
<dbReference type="FunFam" id="2.60.40.10:FF:000142">
    <property type="entry name" value="V-set domain-containing T-cell activation inhibitor 1"/>
    <property type="match status" value="1"/>
</dbReference>
<evidence type="ECO:0000256" key="6">
    <source>
        <dbReference type="ARBA" id="ARBA00023319"/>
    </source>
</evidence>
<sequence length="157" mass="17667">MVSVHFQNCIMFHQMAGLSIQSPLTTISVLVFHLVLIPFSGGQSQLIGSSQPIVATIGDDIILPCHLKPAEDVAAKTLEWTRSDLDPRFVYVWRAHQELLDLKNPSYLGRTSFFTDELKHGNISLKLSRVKPADQGRYKCFIPEKEEESFIELVVGK</sequence>
<name>A0A3B4WZ12_SERLL</name>
<evidence type="ECO:0000256" key="4">
    <source>
        <dbReference type="ARBA" id="ARBA00023157"/>
    </source>
</evidence>
<evidence type="ECO:0000256" key="1">
    <source>
        <dbReference type="ARBA" id="ARBA00004370"/>
    </source>
</evidence>
<dbReference type="SUPFAM" id="SSF48726">
    <property type="entry name" value="Immunoglobulin"/>
    <property type="match status" value="1"/>
</dbReference>
<feature type="transmembrane region" description="Helical" evidence="7">
    <location>
        <begin position="20"/>
        <end position="39"/>
    </location>
</feature>
<evidence type="ECO:0000256" key="5">
    <source>
        <dbReference type="ARBA" id="ARBA00023180"/>
    </source>
</evidence>
<dbReference type="InterPro" id="IPR013106">
    <property type="entry name" value="Ig_V-set"/>
</dbReference>
<dbReference type="GO" id="GO:0050863">
    <property type="term" value="P:regulation of T cell activation"/>
    <property type="evidence" value="ECO:0007669"/>
    <property type="project" value="UniProtKB-ARBA"/>
</dbReference>
<keyword evidence="7" id="KW-0812">Transmembrane</keyword>
<evidence type="ECO:0000313" key="9">
    <source>
        <dbReference type="Ensembl" id="ENSSLDP00000009175.1"/>
    </source>
</evidence>
<dbReference type="Proteomes" id="UP000261360">
    <property type="component" value="Unplaced"/>
</dbReference>
<dbReference type="GO" id="GO:0001817">
    <property type="term" value="P:regulation of cytokine production"/>
    <property type="evidence" value="ECO:0007669"/>
    <property type="project" value="TreeGrafter"/>
</dbReference>
<dbReference type="GO" id="GO:0009897">
    <property type="term" value="C:external side of plasma membrane"/>
    <property type="evidence" value="ECO:0007669"/>
    <property type="project" value="TreeGrafter"/>
</dbReference>
<dbReference type="GO" id="GO:0050852">
    <property type="term" value="P:T cell receptor signaling pathway"/>
    <property type="evidence" value="ECO:0007669"/>
    <property type="project" value="TreeGrafter"/>
</dbReference>
<accession>A0A3B4WZ12</accession>
<dbReference type="InterPro" id="IPR003599">
    <property type="entry name" value="Ig_sub"/>
</dbReference>
<dbReference type="Ensembl" id="ENSSLDT00000009486.1">
    <property type="protein sequence ID" value="ENSSLDP00000009175.1"/>
    <property type="gene ID" value="ENSSLDG00000007284.1"/>
</dbReference>
<feature type="domain" description="Ig-like" evidence="8">
    <location>
        <begin position="23"/>
        <end position="151"/>
    </location>
</feature>
<keyword evidence="4" id="KW-1015">Disulfide bond</keyword>
<dbReference type="GeneTree" id="ENSGT01050000244843"/>
<dbReference type="InterPro" id="IPR050504">
    <property type="entry name" value="IgSF_BTN/MOG"/>
</dbReference>
<keyword evidence="3 7" id="KW-0472">Membrane</keyword>
<dbReference type="GO" id="GO:0005102">
    <property type="term" value="F:signaling receptor binding"/>
    <property type="evidence" value="ECO:0007669"/>
    <property type="project" value="TreeGrafter"/>
</dbReference>
<protein>
    <submittedName>
        <fullName evidence="9">Myelin-oligodendrocyte glycoprotein-like</fullName>
    </submittedName>
</protein>
<organism evidence="9 10">
    <name type="scientific">Seriola lalandi dorsalis</name>
    <dbReference type="NCBI Taxonomy" id="1841481"/>
    <lineage>
        <taxon>Eukaryota</taxon>
        <taxon>Metazoa</taxon>
        <taxon>Chordata</taxon>
        <taxon>Craniata</taxon>
        <taxon>Vertebrata</taxon>
        <taxon>Euteleostomi</taxon>
        <taxon>Actinopterygii</taxon>
        <taxon>Neopterygii</taxon>
        <taxon>Teleostei</taxon>
        <taxon>Neoteleostei</taxon>
        <taxon>Acanthomorphata</taxon>
        <taxon>Carangaria</taxon>
        <taxon>Carangiformes</taxon>
        <taxon>Carangidae</taxon>
        <taxon>Seriola</taxon>
    </lineage>
</organism>
<evidence type="ECO:0000259" key="8">
    <source>
        <dbReference type="PROSITE" id="PS50835"/>
    </source>
</evidence>
<evidence type="ECO:0000256" key="3">
    <source>
        <dbReference type="ARBA" id="ARBA00023136"/>
    </source>
</evidence>
<dbReference type="GO" id="GO:1903037">
    <property type="term" value="P:regulation of leukocyte cell-cell adhesion"/>
    <property type="evidence" value="ECO:0007669"/>
    <property type="project" value="UniProtKB-ARBA"/>
</dbReference>
<keyword evidence="2" id="KW-0732">Signal</keyword>